<gene>
    <name evidence="1" type="ORF">AYBTSS11_LOCUS9093</name>
</gene>
<dbReference type="AlphaFoldDB" id="A0AA86SCQ1"/>
<dbReference type="EMBL" id="OY731400">
    <property type="protein sequence ID" value="CAJ1939378.1"/>
    <property type="molecule type" value="Genomic_DNA"/>
</dbReference>
<dbReference type="Proteomes" id="UP001189624">
    <property type="component" value="Chromosome 3"/>
</dbReference>
<evidence type="ECO:0000313" key="2">
    <source>
        <dbReference type="Proteomes" id="UP001189624"/>
    </source>
</evidence>
<dbReference type="PANTHER" id="PTHR37705">
    <property type="entry name" value="BNAA08G11710D PROTEIN"/>
    <property type="match status" value="1"/>
</dbReference>
<dbReference type="Gramene" id="rna-AYBTSS11_LOCUS9093">
    <property type="protein sequence ID" value="CAJ1939378.1"/>
    <property type="gene ID" value="gene-AYBTSS11_LOCUS9093"/>
</dbReference>
<dbReference type="PANTHER" id="PTHR37705:SF1">
    <property type="entry name" value="TRANSMEMBRANE PROTEIN"/>
    <property type="match status" value="1"/>
</dbReference>
<accession>A0AA86SCQ1</accession>
<protein>
    <submittedName>
        <fullName evidence="1">Uncharacterized protein</fullName>
    </submittedName>
</protein>
<proteinExistence type="predicted"/>
<keyword evidence="2" id="KW-1185">Reference proteome</keyword>
<evidence type="ECO:0000313" key="1">
    <source>
        <dbReference type="EMBL" id="CAJ1939378.1"/>
    </source>
</evidence>
<reference evidence="1" key="1">
    <citation type="submission" date="2023-10" db="EMBL/GenBank/DDBJ databases">
        <authorList>
            <person name="Domelevo Entfellner J.-B."/>
        </authorList>
    </citation>
    <scope>NUCLEOTIDE SEQUENCE</scope>
</reference>
<name>A0AA86SCQ1_9FABA</name>
<organism evidence="1 2">
    <name type="scientific">Sphenostylis stenocarpa</name>
    <dbReference type="NCBI Taxonomy" id="92480"/>
    <lineage>
        <taxon>Eukaryota</taxon>
        <taxon>Viridiplantae</taxon>
        <taxon>Streptophyta</taxon>
        <taxon>Embryophyta</taxon>
        <taxon>Tracheophyta</taxon>
        <taxon>Spermatophyta</taxon>
        <taxon>Magnoliopsida</taxon>
        <taxon>eudicotyledons</taxon>
        <taxon>Gunneridae</taxon>
        <taxon>Pentapetalae</taxon>
        <taxon>rosids</taxon>
        <taxon>fabids</taxon>
        <taxon>Fabales</taxon>
        <taxon>Fabaceae</taxon>
        <taxon>Papilionoideae</taxon>
        <taxon>50 kb inversion clade</taxon>
        <taxon>NPAAA clade</taxon>
        <taxon>indigoferoid/millettioid clade</taxon>
        <taxon>Phaseoleae</taxon>
        <taxon>Sphenostylis</taxon>
    </lineage>
</organism>
<sequence>MWALPKEKKREQQIRGVMVIHRLELCITMVRLAIEFVMSVAETVVIVQQRTAEPLGSLNRASTPLPFYGYLR</sequence>